<dbReference type="EMBL" id="JOTP01000027">
    <property type="protein sequence ID" value="KEP25283.1"/>
    <property type="molecule type" value="Genomic_DNA"/>
</dbReference>
<dbReference type="OrthoDB" id="8479357at2"/>
<keyword evidence="3" id="KW-0238">DNA-binding</keyword>
<dbReference type="Pfam" id="PF00126">
    <property type="entry name" value="HTH_1"/>
    <property type="match status" value="1"/>
</dbReference>
<evidence type="ECO:0000256" key="2">
    <source>
        <dbReference type="ARBA" id="ARBA00023015"/>
    </source>
</evidence>
<evidence type="ECO:0000256" key="4">
    <source>
        <dbReference type="ARBA" id="ARBA00023163"/>
    </source>
</evidence>
<dbReference type="AlphaFoldDB" id="A0A081L7Q7"/>
<reference evidence="6 7" key="1">
    <citation type="submission" date="2012-09" db="EMBL/GenBank/DDBJ databases">
        <title>Genome Sequence of Bacillus sp. DW5-4.</title>
        <authorList>
            <person name="Lai Q."/>
            <person name="Liu Y."/>
            <person name="Shao Z."/>
        </authorList>
    </citation>
    <scope>NUCLEOTIDE SEQUENCE [LARGE SCALE GENOMIC DNA]</scope>
    <source>
        <strain evidence="6 7">DW5-4</strain>
    </source>
</reference>
<dbReference type="FunFam" id="1.10.10.10:FF:000001">
    <property type="entry name" value="LysR family transcriptional regulator"/>
    <property type="match status" value="1"/>
</dbReference>
<dbReference type="PANTHER" id="PTHR30126">
    <property type="entry name" value="HTH-TYPE TRANSCRIPTIONAL REGULATOR"/>
    <property type="match status" value="1"/>
</dbReference>
<accession>A0A081L7Q7</accession>
<feature type="domain" description="HTH lysR-type" evidence="5">
    <location>
        <begin position="1"/>
        <end position="58"/>
    </location>
</feature>
<protein>
    <recommendedName>
        <fullName evidence="5">HTH lysR-type domain-containing protein</fullName>
    </recommendedName>
</protein>
<dbReference type="InterPro" id="IPR000847">
    <property type="entry name" value="LysR_HTH_N"/>
</dbReference>
<evidence type="ECO:0000259" key="5">
    <source>
        <dbReference type="PROSITE" id="PS50931"/>
    </source>
</evidence>
<keyword evidence="2" id="KW-0805">Transcription regulation</keyword>
<organism evidence="6 7">
    <name type="scientific">Bacillus zhangzhouensis</name>
    <dbReference type="NCBI Taxonomy" id="1178540"/>
    <lineage>
        <taxon>Bacteria</taxon>
        <taxon>Bacillati</taxon>
        <taxon>Bacillota</taxon>
        <taxon>Bacilli</taxon>
        <taxon>Bacillales</taxon>
        <taxon>Bacillaceae</taxon>
        <taxon>Bacillus</taxon>
    </lineage>
</organism>
<dbReference type="eggNOG" id="COG0583">
    <property type="taxonomic scope" value="Bacteria"/>
</dbReference>
<dbReference type="Proteomes" id="UP000028091">
    <property type="component" value="Unassembled WGS sequence"/>
</dbReference>
<evidence type="ECO:0000256" key="1">
    <source>
        <dbReference type="ARBA" id="ARBA00009437"/>
    </source>
</evidence>
<dbReference type="Gene3D" id="1.10.10.10">
    <property type="entry name" value="Winged helix-like DNA-binding domain superfamily/Winged helix DNA-binding domain"/>
    <property type="match status" value="1"/>
</dbReference>
<dbReference type="PANTHER" id="PTHR30126:SF93">
    <property type="entry name" value="HTH LYSR-TYPE DOMAIN-CONTAINING PROTEIN"/>
    <property type="match status" value="1"/>
</dbReference>
<evidence type="ECO:0000313" key="7">
    <source>
        <dbReference type="Proteomes" id="UP000028091"/>
    </source>
</evidence>
<dbReference type="RefSeq" id="WP_034324335.1">
    <property type="nucleotide sequence ID" value="NZ_JOTP01000027.1"/>
</dbReference>
<dbReference type="PROSITE" id="PS50931">
    <property type="entry name" value="HTH_LYSR"/>
    <property type="match status" value="1"/>
</dbReference>
<keyword evidence="7" id="KW-1185">Reference proteome</keyword>
<dbReference type="InterPro" id="IPR036390">
    <property type="entry name" value="WH_DNA-bd_sf"/>
</dbReference>
<sequence>MNINDLVIFIEVYQKGSINQAAKSLGYAQSNISQRIKWLETSYDSTFFIRHHNRISSTGQGDLFYQYAQTIIKETKLIQQKLTPRKKKVLCSEILFNVLYEQKVLEDIQFTDFSIASTSHINTELEKDVYDQIISFNQLETAGYQLREAKDLAFNLFGKSKNIHDDHVPLVVNRDRLCPLRNEAMRVLGHQNVFELDSFEGMVNIVEQGDGIALLPINLKGHKNLVKMLEEDIHIGYYIYERM</sequence>
<name>A0A081L7Q7_9BACI</name>
<evidence type="ECO:0000256" key="3">
    <source>
        <dbReference type="ARBA" id="ARBA00023125"/>
    </source>
</evidence>
<dbReference type="InterPro" id="IPR036388">
    <property type="entry name" value="WH-like_DNA-bd_sf"/>
</dbReference>
<dbReference type="SUPFAM" id="SSF46785">
    <property type="entry name" value="Winged helix' DNA-binding domain"/>
    <property type="match status" value="1"/>
</dbReference>
<comment type="similarity">
    <text evidence="1">Belongs to the LysR transcriptional regulatory family.</text>
</comment>
<dbReference type="GO" id="GO:0003700">
    <property type="term" value="F:DNA-binding transcription factor activity"/>
    <property type="evidence" value="ECO:0007669"/>
    <property type="project" value="InterPro"/>
</dbReference>
<gene>
    <name evidence="6" type="ORF">BA70_09790</name>
</gene>
<comment type="caution">
    <text evidence="6">The sequence shown here is derived from an EMBL/GenBank/DDBJ whole genome shotgun (WGS) entry which is preliminary data.</text>
</comment>
<keyword evidence="4" id="KW-0804">Transcription</keyword>
<proteinExistence type="inferred from homology"/>
<evidence type="ECO:0000313" key="6">
    <source>
        <dbReference type="EMBL" id="KEP25283.1"/>
    </source>
</evidence>
<dbReference type="GO" id="GO:0000976">
    <property type="term" value="F:transcription cis-regulatory region binding"/>
    <property type="evidence" value="ECO:0007669"/>
    <property type="project" value="TreeGrafter"/>
</dbReference>